<name>A0A6P2C9V1_9ACTN</name>
<keyword evidence="7" id="KW-0961">Cell wall biogenesis/degradation</keyword>
<dbReference type="PANTHER" id="PTHR22926">
    <property type="entry name" value="PHOSPHO-N-ACETYLMURAMOYL-PENTAPEPTIDE-TRANSFERASE"/>
    <property type="match status" value="1"/>
</dbReference>
<dbReference type="Proteomes" id="UP000460272">
    <property type="component" value="Unassembled WGS sequence"/>
</dbReference>
<reference evidence="10 11" key="1">
    <citation type="submission" date="2018-11" db="EMBL/GenBank/DDBJ databases">
        <title>Trebonia kvetii gen.nov., sp.nov., a novel acidophilic actinobacterium, and proposal of the new actinobacterial family Treboniaceae fam. nov.</title>
        <authorList>
            <person name="Rapoport D."/>
            <person name="Sagova-Mareckova M."/>
            <person name="Sedlacek I."/>
            <person name="Provaznik J."/>
            <person name="Kralova S."/>
            <person name="Pavlinic D."/>
            <person name="Benes V."/>
            <person name="Kopecky J."/>
        </authorList>
    </citation>
    <scope>NUCLEOTIDE SEQUENCE [LARGE SCALE GENOMIC DNA]</scope>
    <source>
        <strain evidence="10 11">15Tr583</strain>
    </source>
</reference>
<dbReference type="UniPathway" id="UPA00219"/>
<dbReference type="PROSITE" id="PS01347">
    <property type="entry name" value="MRAY_1"/>
    <property type="match status" value="1"/>
</dbReference>
<dbReference type="InterPro" id="IPR003524">
    <property type="entry name" value="PNAcMuramoyl-5peptid_Trfase"/>
</dbReference>
<feature type="transmembrane region" description="Helical" evidence="7">
    <location>
        <begin position="225"/>
        <end position="244"/>
    </location>
</feature>
<keyword evidence="6 7" id="KW-0472">Membrane</keyword>
<dbReference type="InterPro" id="IPR000715">
    <property type="entry name" value="Glycosyl_transferase_4"/>
</dbReference>
<keyword evidence="4 7" id="KW-0812">Transmembrane</keyword>
<feature type="transmembrane region" description="Helical" evidence="7">
    <location>
        <begin position="251"/>
        <end position="270"/>
    </location>
</feature>
<evidence type="ECO:0000256" key="5">
    <source>
        <dbReference type="ARBA" id="ARBA00022989"/>
    </source>
</evidence>
<dbReference type="EMBL" id="RPFW01000001">
    <property type="protein sequence ID" value="TVZ07136.1"/>
    <property type="molecule type" value="Genomic_DNA"/>
</dbReference>
<feature type="binding site" evidence="9">
    <location>
        <position position="178"/>
    </location>
    <ligand>
        <name>Mg(2+)</name>
        <dbReference type="ChEBI" id="CHEBI:18420"/>
    </ligand>
</feature>
<keyword evidence="11" id="KW-1185">Reference proteome</keyword>
<dbReference type="InterPro" id="IPR018480">
    <property type="entry name" value="PNAcMuramoyl-5peptid_Trfase_CS"/>
</dbReference>
<dbReference type="OrthoDB" id="9805475at2"/>
<feature type="transmembrane region" description="Helical" evidence="7">
    <location>
        <begin position="6"/>
        <end position="26"/>
    </location>
</feature>
<keyword evidence="7" id="KW-0131">Cell cycle</keyword>
<dbReference type="GO" id="GO:0046872">
    <property type="term" value="F:metal ion binding"/>
    <property type="evidence" value="ECO:0007669"/>
    <property type="project" value="UniProtKB-KW"/>
</dbReference>
<dbReference type="HAMAP" id="MF_00038">
    <property type="entry name" value="MraY"/>
    <property type="match status" value="1"/>
</dbReference>
<gene>
    <name evidence="7" type="primary">mraY</name>
    <name evidence="10" type="ORF">EAS64_07455</name>
</gene>
<dbReference type="EC" id="2.7.8.13" evidence="7 8"/>
<feature type="transmembrane region" description="Helical" evidence="7">
    <location>
        <begin position="117"/>
        <end position="134"/>
    </location>
</feature>
<accession>A0A6P2C9V1</accession>
<dbReference type="GO" id="GO:0009252">
    <property type="term" value="P:peptidoglycan biosynthetic process"/>
    <property type="evidence" value="ECO:0007669"/>
    <property type="project" value="UniProtKB-UniRule"/>
</dbReference>
<dbReference type="Pfam" id="PF10555">
    <property type="entry name" value="MraY_sig1"/>
    <property type="match status" value="1"/>
</dbReference>
<dbReference type="GO" id="GO:0071555">
    <property type="term" value="P:cell wall organization"/>
    <property type="evidence" value="ECO:0007669"/>
    <property type="project" value="UniProtKB-KW"/>
</dbReference>
<keyword evidence="7 9" id="KW-0479">Metal-binding</keyword>
<keyword evidence="7" id="KW-0132">Cell division</keyword>
<evidence type="ECO:0000256" key="7">
    <source>
        <dbReference type="HAMAP-Rule" id="MF_00038"/>
    </source>
</evidence>
<feature type="transmembrane region" description="Helical" evidence="7">
    <location>
        <begin position="78"/>
        <end position="97"/>
    </location>
</feature>
<comment type="catalytic activity">
    <reaction evidence="7">
        <text>UDP-N-acetyl-alpha-D-muramoyl-L-alanyl-gamma-D-glutamyl-meso-2,6-diaminopimeloyl-D-alanyl-D-alanine + di-trans,octa-cis-undecaprenyl phosphate = di-trans,octa-cis-undecaprenyl diphospho-N-acetyl-alpha-D-muramoyl-L-alanyl-D-glutamyl-meso-2,6-diaminopimeloyl-D-alanyl-D-alanine + UMP</text>
        <dbReference type="Rhea" id="RHEA:28386"/>
        <dbReference type="ChEBI" id="CHEBI:57865"/>
        <dbReference type="ChEBI" id="CHEBI:60392"/>
        <dbReference type="ChEBI" id="CHEBI:61386"/>
        <dbReference type="ChEBI" id="CHEBI:61387"/>
        <dbReference type="EC" id="2.7.8.13"/>
    </reaction>
</comment>
<evidence type="ECO:0000313" key="10">
    <source>
        <dbReference type="EMBL" id="TVZ07136.1"/>
    </source>
</evidence>
<dbReference type="GO" id="GO:0008963">
    <property type="term" value="F:phospho-N-acetylmuramoyl-pentapeptide-transferase activity"/>
    <property type="evidence" value="ECO:0007669"/>
    <property type="project" value="UniProtKB-UniRule"/>
</dbReference>
<proteinExistence type="inferred from homology"/>
<keyword evidence="7" id="KW-0133">Cell shape</keyword>
<keyword evidence="5 7" id="KW-1133">Transmembrane helix</keyword>
<keyword evidence="3 7" id="KW-0808">Transferase</keyword>
<sequence length="352" mass="37785">MKTILLSGAISMIVALAGTLPAITILRRRKLGQQVRTGEHAPAHQSKSGTPTMGGIVIIIASLIGYMLGHLLTGDPMTASGVLVLSLMTGLGFVGFVDDFLKLFMRRSLGLRSRAKLLGQVIVGVIFALLAIRFPNAYDLTPASEHLSFNADFGVSIGAVLFVIWVLIMITATSNGVNLTDGLDGQATGASILVLAAYVLIGNWQLRNECTPDIMQNCYAVRDPLDAAVVAAAVLGACIGFLWWNALPAKIFMGDTGALALGGVLAGLAIVTRTELLLLILGGLFAIITMSVVIQVGSYKLRRKRVFKMTPLHHHFELVGWEESTIVFRFWLIAAMFVALGLGIFYISWFPS</sequence>
<comment type="similarity">
    <text evidence="2 7">Belongs to the glycosyltransferase 4 family. MraY subfamily.</text>
</comment>
<keyword evidence="7 9" id="KW-0460">Magnesium</keyword>
<evidence type="ECO:0000256" key="4">
    <source>
        <dbReference type="ARBA" id="ARBA00022692"/>
    </source>
</evidence>
<comment type="subcellular location">
    <subcellularLocation>
        <location evidence="7">Cell membrane</location>
        <topology evidence="7">Multi-pass membrane protein</topology>
    </subcellularLocation>
    <subcellularLocation>
        <location evidence="1">Membrane</location>
        <topology evidence="1">Multi-pass membrane protein</topology>
    </subcellularLocation>
</comment>
<dbReference type="NCBIfam" id="TIGR00445">
    <property type="entry name" value="mraY"/>
    <property type="match status" value="1"/>
</dbReference>
<evidence type="ECO:0000313" key="11">
    <source>
        <dbReference type="Proteomes" id="UP000460272"/>
    </source>
</evidence>
<dbReference type="PANTHER" id="PTHR22926:SF5">
    <property type="entry name" value="PHOSPHO-N-ACETYLMURAMOYL-PENTAPEPTIDE-TRANSFERASE HOMOLOG"/>
    <property type="match status" value="1"/>
</dbReference>
<keyword evidence="7" id="KW-0573">Peptidoglycan synthesis</keyword>
<comment type="caution">
    <text evidence="10">The sequence shown here is derived from an EMBL/GenBank/DDBJ whole genome shotgun (WGS) entry which is preliminary data.</text>
</comment>
<dbReference type="GO" id="GO:0051301">
    <property type="term" value="P:cell division"/>
    <property type="evidence" value="ECO:0007669"/>
    <property type="project" value="UniProtKB-KW"/>
</dbReference>
<dbReference type="GO" id="GO:0005886">
    <property type="term" value="C:plasma membrane"/>
    <property type="evidence" value="ECO:0007669"/>
    <property type="project" value="UniProtKB-SubCell"/>
</dbReference>
<protein>
    <recommendedName>
        <fullName evidence="7 8">Phospho-N-acetylmuramoyl-pentapeptide-transferase</fullName>
        <ecNumber evidence="7 8">2.7.8.13</ecNumber>
    </recommendedName>
    <alternativeName>
        <fullName evidence="7">UDP-MurNAc-pentapeptide phosphotransferase</fullName>
    </alternativeName>
</protein>
<dbReference type="GO" id="GO:0008360">
    <property type="term" value="P:regulation of cell shape"/>
    <property type="evidence" value="ECO:0007669"/>
    <property type="project" value="UniProtKB-KW"/>
</dbReference>
<dbReference type="RefSeq" id="WP_145851891.1">
    <property type="nucleotide sequence ID" value="NZ_RPFW01000001.1"/>
</dbReference>
<comment type="pathway">
    <text evidence="7">Cell wall biogenesis; peptidoglycan biosynthesis.</text>
</comment>
<evidence type="ECO:0000256" key="3">
    <source>
        <dbReference type="ARBA" id="ARBA00022679"/>
    </source>
</evidence>
<organism evidence="10 11">
    <name type="scientific">Trebonia kvetii</name>
    <dbReference type="NCBI Taxonomy" id="2480626"/>
    <lineage>
        <taxon>Bacteria</taxon>
        <taxon>Bacillati</taxon>
        <taxon>Actinomycetota</taxon>
        <taxon>Actinomycetes</taxon>
        <taxon>Streptosporangiales</taxon>
        <taxon>Treboniaceae</taxon>
        <taxon>Trebonia</taxon>
    </lineage>
</organism>
<evidence type="ECO:0000256" key="6">
    <source>
        <dbReference type="ARBA" id="ARBA00023136"/>
    </source>
</evidence>
<feature type="transmembrane region" description="Helical" evidence="7">
    <location>
        <begin position="154"/>
        <end position="175"/>
    </location>
</feature>
<feature type="transmembrane region" description="Helical" evidence="7">
    <location>
        <begin position="330"/>
        <end position="349"/>
    </location>
</feature>
<keyword evidence="7" id="KW-1003">Cell membrane</keyword>
<feature type="transmembrane region" description="Helical" evidence="7">
    <location>
        <begin position="53"/>
        <end position="72"/>
    </location>
</feature>
<feature type="transmembrane region" description="Helical" evidence="7">
    <location>
        <begin position="187"/>
        <end position="205"/>
    </location>
</feature>
<feature type="transmembrane region" description="Helical" evidence="7">
    <location>
        <begin position="276"/>
        <end position="299"/>
    </location>
</feature>
<evidence type="ECO:0000256" key="1">
    <source>
        <dbReference type="ARBA" id="ARBA00004141"/>
    </source>
</evidence>
<comment type="function">
    <text evidence="7">Catalyzes the initial step of the lipid cycle reactions in the biosynthesis of the cell wall peptidoglycan: transfers peptidoglycan precursor phospho-MurNAc-pentapeptide from UDP-MurNAc-pentapeptide onto the lipid carrier undecaprenyl phosphate, yielding undecaprenyl-pyrophosphoryl-MurNAc-pentapeptide, known as lipid I.</text>
</comment>
<feature type="binding site" evidence="9">
    <location>
        <position position="255"/>
    </location>
    <ligand>
        <name>Mg(2+)</name>
        <dbReference type="ChEBI" id="CHEBI:18420"/>
    </ligand>
</feature>
<comment type="cofactor">
    <cofactor evidence="7 9">
        <name>Mg(2+)</name>
        <dbReference type="ChEBI" id="CHEBI:18420"/>
    </cofactor>
</comment>
<dbReference type="CDD" id="cd06852">
    <property type="entry name" value="GT_MraY"/>
    <property type="match status" value="1"/>
</dbReference>
<dbReference type="AlphaFoldDB" id="A0A6P2C9V1"/>
<dbReference type="Pfam" id="PF00953">
    <property type="entry name" value="Glycos_transf_4"/>
    <property type="match status" value="1"/>
</dbReference>
<evidence type="ECO:0000256" key="8">
    <source>
        <dbReference type="NCBIfam" id="TIGR00445"/>
    </source>
</evidence>
<evidence type="ECO:0000256" key="9">
    <source>
        <dbReference type="PIRSR" id="PIRSR600715-1"/>
    </source>
</evidence>
<evidence type="ECO:0000256" key="2">
    <source>
        <dbReference type="ARBA" id="ARBA00005583"/>
    </source>
</evidence>